<accession>A0A2C9WIN8</accession>
<organism evidence="1">
    <name type="scientific">Manihot esculenta</name>
    <name type="common">Cassava</name>
    <name type="synonym">Jatropha manihot</name>
    <dbReference type="NCBI Taxonomy" id="3983"/>
    <lineage>
        <taxon>Eukaryota</taxon>
        <taxon>Viridiplantae</taxon>
        <taxon>Streptophyta</taxon>
        <taxon>Embryophyta</taxon>
        <taxon>Tracheophyta</taxon>
        <taxon>Spermatophyta</taxon>
        <taxon>Magnoliopsida</taxon>
        <taxon>eudicotyledons</taxon>
        <taxon>Gunneridae</taxon>
        <taxon>Pentapetalae</taxon>
        <taxon>rosids</taxon>
        <taxon>fabids</taxon>
        <taxon>Malpighiales</taxon>
        <taxon>Euphorbiaceae</taxon>
        <taxon>Crotonoideae</taxon>
        <taxon>Manihoteae</taxon>
        <taxon>Manihot</taxon>
    </lineage>
</organism>
<protein>
    <submittedName>
        <fullName evidence="1">Uncharacterized protein</fullName>
    </submittedName>
</protein>
<dbReference type="AlphaFoldDB" id="A0A2C9WIN8"/>
<gene>
    <name evidence="1" type="ORF">MANES_01G072500</name>
</gene>
<proteinExistence type="predicted"/>
<dbReference type="EMBL" id="CM004387">
    <property type="protein sequence ID" value="OAY59935.1"/>
    <property type="molecule type" value="Genomic_DNA"/>
</dbReference>
<name>A0A2C9WIN8_MANES</name>
<reference evidence="1" key="1">
    <citation type="submission" date="2016-02" db="EMBL/GenBank/DDBJ databases">
        <title>WGS assembly of Manihot esculenta.</title>
        <authorList>
            <person name="Bredeson J.V."/>
            <person name="Prochnik S.E."/>
            <person name="Lyons J.B."/>
            <person name="Schmutz J."/>
            <person name="Grimwood J."/>
            <person name="Vrebalov J."/>
            <person name="Bart R.S."/>
            <person name="Amuge T."/>
            <person name="Ferguson M.E."/>
            <person name="Green R."/>
            <person name="Putnam N."/>
            <person name="Stites J."/>
            <person name="Rounsley S."/>
            <person name="Rokhsar D.S."/>
        </authorList>
    </citation>
    <scope>NUCLEOTIDE SEQUENCE [LARGE SCALE GENOMIC DNA]</scope>
    <source>
        <tissue evidence="1">Leaf</tissue>
    </source>
</reference>
<sequence length="110" mass="12693">MSNETMLSLLSFDYEGRTRFIRKIQRMGGGLKQKLSSPKPIFGLFSLRARNKTLNIHHQNFVVEPMTVSVLISSNEELEVHALLQHGMFHGRLHLDHSDMDIHPWIVLLC</sequence>
<evidence type="ECO:0000313" key="1">
    <source>
        <dbReference type="EMBL" id="OAY59935.1"/>
    </source>
</evidence>